<comment type="caution">
    <text evidence="1">The sequence shown here is derived from an EMBL/GenBank/DDBJ whole genome shotgun (WGS) entry which is preliminary data.</text>
</comment>
<gene>
    <name evidence="1" type="ORF">CEXT_518041</name>
</gene>
<dbReference type="AlphaFoldDB" id="A0AAV4SH06"/>
<evidence type="ECO:0000313" key="1">
    <source>
        <dbReference type="EMBL" id="GIY32624.1"/>
    </source>
</evidence>
<dbReference type="EMBL" id="BPLR01009526">
    <property type="protein sequence ID" value="GIY32624.1"/>
    <property type="molecule type" value="Genomic_DNA"/>
</dbReference>
<organism evidence="1 2">
    <name type="scientific">Caerostris extrusa</name>
    <name type="common">Bark spider</name>
    <name type="synonym">Caerostris bankana</name>
    <dbReference type="NCBI Taxonomy" id="172846"/>
    <lineage>
        <taxon>Eukaryota</taxon>
        <taxon>Metazoa</taxon>
        <taxon>Ecdysozoa</taxon>
        <taxon>Arthropoda</taxon>
        <taxon>Chelicerata</taxon>
        <taxon>Arachnida</taxon>
        <taxon>Araneae</taxon>
        <taxon>Araneomorphae</taxon>
        <taxon>Entelegynae</taxon>
        <taxon>Araneoidea</taxon>
        <taxon>Araneidae</taxon>
        <taxon>Caerostris</taxon>
    </lineage>
</organism>
<dbReference type="Proteomes" id="UP001054945">
    <property type="component" value="Unassembled WGS sequence"/>
</dbReference>
<name>A0AAV4SH06_CAEEX</name>
<proteinExistence type="predicted"/>
<protein>
    <submittedName>
        <fullName evidence="1">Uncharacterized protein</fullName>
    </submittedName>
</protein>
<reference evidence="1 2" key="1">
    <citation type="submission" date="2021-06" db="EMBL/GenBank/DDBJ databases">
        <title>Caerostris extrusa draft genome.</title>
        <authorList>
            <person name="Kono N."/>
            <person name="Arakawa K."/>
        </authorList>
    </citation>
    <scope>NUCLEOTIDE SEQUENCE [LARGE SCALE GENOMIC DNA]</scope>
</reference>
<evidence type="ECO:0000313" key="2">
    <source>
        <dbReference type="Proteomes" id="UP001054945"/>
    </source>
</evidence>
<keyword evidence="2" id="KW-1185">Reference proteome</keyword>
<accession>A0AAV4SH06</accession>
<sequence length="109" mass="12304">MWFPVYCSFKPLTLPASNERHILKRWKERERDRGAGFDQRTYVGRYHSNPPSQWTEGGIFLQSILIHHPPPALSLESRFLRTSLGGNFCTSPSPAHSYGNSWGTGIGGT</sequence>